<dbReference type="SMART" id="SM00322">
    <property type="entry name" value="KH"/>
    <property type="match status" value="1"/>
</dbReference>
<gene>
    <name evidence="5 9" type="primary">rny</name>
    <name evidence="9" type="ORF">C5Q98_03510</name>
</gene>
<dbReference type="InterPro" id="IPR006674">
    <property type="entry name" value="HD_domain"/>
</dbReference>
<dbReference type="GO" id="GO:0006402">
    <property type="term" value="P:mRNA catabolic process"/>
    <property type="evidence" value="ECO:0007669"/>
    <property type="project" value="UniProtKB-UniRule"/>
</dbReference>
<protein>
    <recommendedName>
        <fullName evidence="5 6">Ribonuclease Y</fullName>
        <shortName evidence="5">RNase Y</shortName>
        <ecNumber evidence="5 6">3.1.-.-</ecNumber>
    </recommendedName>
</protein>
<dbReference type="OrthoDB" id="9803205at2"/>
<dbReference type="HAMAP" id="MF_00335">
    <property type="entry name" value="RNase_Y"/>
    <property type="match status" value="1"/>
</dbReference>
<dbReference type="InterPro" id="IPR022711">
    <property type="entry name" value="RNase_Y_N"/>
</dbReference>
<dbReference type="SMART" id="SM00471">
    <property type="entry name" value="HDc"/>
    <property type="match status" value="1"/>
</dbReference>
<evidence type="ECO:0000313" key="10">
    <source>
        <dbReference type="Proteomes" id="UP000237947"/>
    </source>
</evidence>
<organism evidence="9 10">
    <name type="scientific">Fastidiosipila sanguinis</name>
    <dbReference type="NCBI Taxonomy" id="236753"/>
    <lineage>
        <taxon>Bacteria</taxon>
        <taxon>Bacillati</taxon>
        <taxon>Bacillota</taxon>
        <taxon>Clostridia</taxon>
        <taxon>Eubacteriales</taxon>
        <taxon>Oscillospiraceae</taxon>
        <taxon>Fastidiosipila</taxon>
    </lineage>
</organism>
<dbReference type="GO" id="GO:0005886">
    <property type="term" value="C:plasma membrane"/>
    <property type="evidence" value="ECO:0007669"/>
    <property type="project" value="UniProtKB-SubCell"/>
</dbReference>
<dbReference type="InterPro" id="IPR004087">
    <property type="entry name" value="KH_dom"/>
</dbReference>
<comment type="subcellular location">
    <subcellularLocation>
        <location evidence="5">Cell membrane</location>
        <topology evidence="5">Single-pass membrane protein</topology>
    </subcellularLocation>
</comment>
<reference evidence="10" key="1">
    <citation type="submission" date="2018-02" db="EMBL/GenBank/DDBJ databases">
        <authorList>
            <person name="Holder M.E."/>
            <person name="Ajami N.J."/>
            <person name="Petrosino J.F."/>
        </authorList>
    </citation>
    <scope>NUCLEOTIDE SEQUENCE [LARGE SCALE GENOMIC DNA]</scope>
    <source>
        <strain evidence="10">CCUG 47711</strain>
    </source>
</reference>
<comment type="similarity">
    <text evidence="5">Belongs to the RNase Y family.</text>
</comment>
<feature type="region of interest" description="Disordered" evidence="7">
    <location>
        <begin position="76"/>
        <end position="120"/>
    </location>
</feature>
<proteinExistence type="inferred from homology"/>
<keyword evidence="4 5" id="KW-0694">RNA-binding</keyword>
<dbReference type="EC" id="3.1.-.-" evidence="5 6"/>
<comment type="function">
    <text evidence="5">Endoribonuclease that initiates mRNA decay.</text>
</comment>
<evidence type="ECO:0000256" key="3">
    <source>
        <dbReference type="ARBA" id="ARBA00022801"/>
    </source>
</evidence>
<keyword evidence="3 5" id="KW-0378">Hydrolase</keyword>
<dbReference type="Pfam" id="PF00013">
    <property type="entry name" value="KH_1"/>
    <property type="match status" value="1"/>
</dbReference>
<dbReference type="Pfam" id="PF12072">
    <property type="entry name" value="RNase_Y_N"/>
    <property type="match status" value="1"/>
</dbReference>
<keyword evidence="5" id="KW-0812">Transmembrane</keyword>
<dbReference type="GO" id="GO:0003723">
    <property type="term" value="F:RNA binding"/>
    <property type="evidence" value="ECO:0007669"/>
    <property type="project" value="UniProtKB-UniRule"/>
</dbReference>
<evidence type="ECO:0000313" key="9">
    <source>
        <dbReference type="EMBL" id="AVM42350.1"/>
    </source>
</evidence>
<dbReference type="Gene3D" id="1.10.3210.10">
    <property type="entry name" value="Hypothetical protein af1432"/>
    <property type="match status" value="1"/>
</dbReference>
<dbReference type="Pfam" id="PF01966">
    <property type="entry name" value="HD"/>
    <property type="match status" value="1"/>
</dbReference>
<dbReference type="PANTHER" id="PTHR12826">
    <property type="entry name" value="RIBONUCLEASE Y"/>
    <property type="match status" value="1"/>
</dbReference>
<dbReference type="InterPro" id="IPR006675">
    <property type="entry name" value="HDIG_dom"/>
</dbReference>
<evidence type="ECO:0000256" key="1">
    <source>
        <dbReference type="ARBA" id="ARBA00022722"/>
    </source>
</evidence>
<keyword evidence="5" id="KW-1003">Cell membrane</keyword>
<keyword evidence="10" id="KW-1185">Reference proteome</keyword>
<accession>A0A2S0KMU3</accession>
<keyword evidence="5" id="KW-1133">Transmembrane helix</keyword>
<dbReference type="EMBL" id="CP027226">
    <property type="protein sequence ID" value="AVM42350.1"/>
    <property type="molecule type" value="Genomic_DNA"/>
</dbReference>
<dbReference type="SUPFAM" id="SSF109604">
    <property type="entry name" value="HD-domain/PDEase-like"/>
    <property type="match status" value="1"/>
</dbReference>
<dbReference type="InterPro" id="IPR004088">
    <property type="entry name" value="KH_dom_type_1"/>
</dbReference>
<feature type="transmembrane region" description="Helical" evidence="5">
    <location>
        <begin position="6"/>
        <end position="27"/>
    </location>
</feature>
<dbReference type="GO" id="GO:0016787">
    <property type="term" value="F:hydrolase activity"/>
    <property type="evidence" value="ECO:0007669"/>
    <property type="project" value="UniProtKB-KW"/>
</dbReference>
<name>A0A2S0KMU3_9FIRM</name>
<evidence type="ECO:0000256" key="6">
    <source>
        <dbReference type="NCBIfam" id="TIGR03319"/>
    </source>
</evidence>
<feature type="domain" description="HD" evidence="8">
    <location>
        <begin position="336"/>
        <end position="429"/>
    </location>
</feature>
<dbReference type="InterPro" id="IPR017705">
    <property type="entry name" value="Ribonuclease_Y"/>
</dbReference>
<sequence>MDLMSLIIGLVVGLAGGVISILIYYNLGFSKKKTEIEAENVKAKKRAETLLANAEKNGESRKRELLLQAKEEIHKAKQELERDSRSRQSSLDKERNRIEQKESEVDNREKKLNSRDENLSRLEKQVEDQLAKANELVESQNAELEKIASLSMEEAREQLLTTAEQIYRRDLAARYVQLEAEIDEKADRYAEEVIVTSMQRYASDFVADNTISVVSLPSDEMKGRIIGREGRNIKTFQKITGVDVIIDDTPEAITLSCFNPLRREVAKVAMEKLVKDGRVHPTSIEAAVEKAENEVNKTIKSVGEKASLATGLVGITPEEIELLGKLNYRTSFGQNVLQHSLEVCELSGLLAAELGLDVQLAKRAGLFHDIGKASDFEMEGSHVELGVEIAERNNEDEVVINTIASHHGDTEPTSVIAILVAAADALSAARPGARRESVETYMKRVQGLEDIANSFSGIEKSYAIQAGRELRVIVNPEQMSEEEMKLTAYEISKRIEEELNYPGHIKVNMIRETRFTSQAN</sequence>
<keyword evidence="2 5" id="KW-0255">Endonuclease</keyword>
<dbReference type="Gene3D" id="3.30.1370.10">
    <property type="entry name" value="K Homology domain, type 1"/>
    <property type="match status" value="1"/>
</dbReference>
<evidence type="ECO:0000256" key="4">
    <source>
        <dbReference type="ARBA" id="ARBA00022884"/>
    </source>
</evidence>
<dbReference type="GO" id="GO:0004521">
    <property type="term" value="F:RNA endonuclease activity"/>
    <property type="evidence" value="ECO:0007669"/>
    <property type="project" value="UniProtKB-UniRule"/>
</dbReference>
<dbReference type="RefSeq" id="WP_106012333.1">
    <property type="nucleotide sequence ID" value="NZ_CP027226.1"/>
</dbReference>
<evidence type="ECO:0000259" key="8">
    <source>
        <dbReference type="PROSITE" id="PS51831"/>
    </source>
</evidence>
<evidence type="ECO:0000256" key="5">
    <source>
        <dbReference type="HAMAP-Rule" id="MF_00335"/>
    </source>
</evidence>
<dbReference type="KEGG" id="fsa:C5Q98_03510"/>
<dbReference type="PROSITE" id="PS51831">
    <property type="entry name" value="HD"/>
    <property type="match status" value="1"/>
</dbReference>
<dbReference type="CDD" id="cd00077">
    <property type="entry name" value="HDc"/>
    <property type="match status" value="1"/>
</dbReference>
<dbReference type="Proteomes" id="UP000237947">
    <property type="component" value="Chromosome"/>
</dbReference>
<dbReference type="PANTHER" id="PTHR12826:SF15">
    <property type="entry name" value="RIBONUCLEASE Y"/>
    <property type="match status" value="1"/>
</dbReference>
<dbReference type="PROSITE" id="PS50084">
    <property type="entry name" value="KH_TYPE_1"/>
    <property type="match status" value="1"/>
</dbReference>
<dbReference type="InterPro" id="IPR003607">
    <property type="entry name" value="HD/PDEase_dom"/>
</dbReference>
<evidence type="ECO:0000256" key="7">
    <source>
        <dbReference type="SAM" id="MobiDB-lite"/>
    </source>
</evidence>
<evidence type="ECO:0000256" key="2">
    <source>
        <dbReference type="ARBA" id="ARBA00022759"/>
    </source>
</evidence>
<dbReference type="AlphaFoldDB" id="A0A2S0KMU3"/>
<dbReference type="NCBIfam" id="TIGR00277">
    <property type="entry name" value="HDIG"/>
    <property type="match status" value="1"/>
</dbReference>
<dbReference type="InterPro" id="IPR036612">
    <property type="entry name" value="KH_dom_type_1_sf"/>
</dbReference>
<dbReference type="SUPFAM" id="SSF54791">
    <property type="entry name" value="Eukaryotic type KH-domain (KH-domain type I)"/>
    <property type="match status" value="1"/>
</dbReference>
<keyword evidence="5" id="KW-0472">Membrane</keyword>
<dbReference type="NCBIfam" id="TIGR03319">
    <property type="entry name" value="RNase_Y"/>
    <property type="match status" value="1"/>
</dbReference>
<dbReference type="CDD" id="cd22431">
    <property type="entry name" value="KH-I_RNaseY"/>
    <property type="match status" value="1"/>
</dbReference>
<keyword evidence="1 5" id="KW-0540">Nuclease</keyword>